<feature type="chain" id="PRO_5002544325" evidence="1">
    <location>
        <begin position="18"/>
        <end position="471"/>
    </location>
</feature>
<feature type="domain" description="DUF7029" evidence="2">
    <location>
        <begin position="83"/>
        <end position="182"/>
    </location>
</feature>
<dbReference type="EMBL" id="LCUC01000128">
    <property type="protein sequence ID" value="KKY36371.1"/>
    <property type="molecule type" value="Genomic_DNA"/>
</dbReference>
<reference evidence="3 4" key="1">
    <citation type="submission" date="2015-05" db="EMBL/GenBank/DDBJ databases">
        <title>Distinctive expansion of gene families associated with plant cell wall degradation and secondary metabolism in the genomes of grapevine trunk pathogens.</title>
        <authorList>
            <person name="Lawrence D.P."/>
            <person name="Travadon R."/>
            <person name="Rolshausen P.E."/>
            <person name="Baumgartner K."/>
        </authorList>
    </citation>
    <scope>NUCLEOTIDE SEQUENCE [LARGE SCALE GENOMIC DNA]</scope>
    <source>
        <strain evidence="3">DA912</strain>
    </source>
</reference>
<evidence type="ECO:0000313" key="4">
    <source>
        <dbReference type="Proteomes" id="UP000034680"/>
    </source>
</evidence>
<keyword evidence="4" id="KW-1185">Reference proteome</keyword>
<dbReference type="Proteomes" id="UP000034680">
    <property type="component" value="Unassembled WGS sequence"/>
</dbReference>
<evidence type="ECO:0000259" key="2">
    <source>
        <dbReference type="Pfam" id="PF22974"/>
    </source>
</evidence>
<dbReference type="AlphaFoldDB" id="A0A0G2FQU3"/>
<gene>
    <name evidence="3" type="ORF">UCDDA912_g03631</name>
</gene>
<dbReference type="STRING" id="1214573.A0A0G2FQU3"/>
<reference evidence="3 4" key="2">
    <citation type="submission" date="2015-05" db="EMBL/GenBank/DDBJ databases">
        <authorList>
            <person name="Morales-Cruz A."/>
            <person name="Amrine K.C."/>
            <person name="Cantu D."/>
        </authorList>
    </citation>
    <scope>NUCLEOTIDE SEQUENCE [LARGE SCALE GENOMIC DNA]</scope>
    <source>
        <strain evidence="3">DA912</strain>
    </source>
</reference>
<name>A0A0G2FQU3_9PEZI</name>
<comment type="caution">
    <text evidence="3">The sequence shown here is derived from an EMBL/GenBank/DDBJ whole genome shotgun (WGS) entry which is preliminary data.</text>
</comment>
<keyword evidence="1" id="KW-0732">Signal</keyword>
<dbReference type="OrthoDB" id="160645at2759"/>
<proteinExistence type="predicted"/>
<dbReference type="InterPro" id="IPR054293">
    <property type="entry name" value="DUF7029"/>
</dbReference>
<evidence type="ECO:0000256" key="1">
    <source>
        <dbReference type="SAM" id="SignalP"/>
    </source>
</evidence>
<feature type="signal peptide" evidence="1">
    <location>
        <begin position="1"/>
        <end position="17"/>
    </location>
</feature>
<protein>
    <submittedName>
        <fullName evidence="3">Putative isoamyl alcohol</fullName>
    </submittedName>
</protein>
<accession>A0A0G2FQU3</accession>
<evidence type="ECO:0000313" key="3">
    <source>
        <dbReference type="EMBL" id="KKY36371.1"/>
    </source>
</evidence>
<organism evidence="3 4">
    <name type="scientific">Diaporthe ampelina</name>
    <dbReference type="NCBI Taxonomy" id="1214573"/>
    <lineage>
        <taxon>Eukaryota</taxon>
        <taxon>Fungi</taxon>
        <taxon>Dikarya</taxon>
        <taxon>Ascomycota</taxon>
        <taxon>Pezizomycotina</taxon>
        <taxon>Sordariomycetes</taxon>
        <taxon>Sordariomycetidae</taxon>
        <taxon>Diaporthales</taxon>
        <taxon>Diaporthaceae</taxon>
        <taxon>Diaporthe</taxon>
    </lineage>
</organism>
<dbReference type="Pfam" id="PF22974">
    <property type="entry name" value="DUF7029"/>
    <property type="match status" value="1"/>
</dbReference>
<sequence>MKFSVGLASLIASVAYAAPFSSAVRSRSDDAATEQPAKLRLVPVSNANRSAFGVGRHVAPTKNLDLAWKTPDEASLVSVNLLMRHPAVTLEDIDDVAAVDCIGQTRVAVTFSDKGAFDEALTAWSGLNDSFVMVTNHQGDCDAELERSFFVADTDTLASFESNLTIIAKAEKSDVHSTADSTEISFNSVATATNQVDKRGISLNKEGLTIAYDWALPSDQTIVDTSYVKIQLNKAEINNSVTYAGHLKWELLKGVTDFTIDIDKSMHHHANLTIEVDGVYDQSWSWSPAGLTYSVIDIPGILSLGPSAGVSIGGEVTATAGGAVTVDMTSAMPNGSIHMDMVHWDQSTSYGWTTEKQATYNTTEQAQLTLKPFIDFTVEFACELFGGLLDLSTGVTAEPAFPFITTATATQYHNATGGIAYPNSTETCANGLSEEIDFVFTITAFATQFLSVKLYEYKAELYKGCLSWFSS</sequence>